<dbReference type="InterPro" id="IPR009739">
    <property type="entry name" value="LprI-like_N"/>
</dbReference>
<name>A0A1C1YUY4_9HYPH</name>
<organism evidence="4 5">
    <name type="scientific">Hoeflea olei</name>
    <dbReference type="NCBI Taxonomy" id="1480615"/>
    <lineage>
        <taxon>Bacteria</taxon>
        <taxon>Pseudomonadati</taxon>
        <taxon>Pseudomonadota</taxon>
        <taxon>Alphaproteobacteria</taxon>
        <taxon>Hyphomicrobiales</taxon>
        <taxon>Rhizobiaceae</taxon>
        <taxon>Hoeflea</taxon>
    </lineage>
</organism>
<dbReference type="AlphaFoldDB" id="A0A1C1YUY4"/>
<keyword evidence="5" id="KW-1185">Reference proteome</keyword>
<proteinExistence type="predicted"/>
<protein>
    <recommendedName>
        <fullName evidence="3">Lysozyme inhibitor LprI-like N-terminal domain-containing protein</fullName>
    </recommendedName>
</protein>
<dbReference type="Pfam" id="PF07007">
    <property type="entry name" value="LprI"/>
    <property type="match status" value="1"/>
</dbReference>
<comment type="caution">
    <text evidence="4">The sequence shown here is derived from an EMBL/GenBank/DDBJ whole genome shotgun (WGS) entry which is preliminary data.</text>
</comment>
<evidence type="ECO:0000313" key="4">
    <source>
        <dbReference type="EMBL" id="OCW57362.1"/>
    </source>
</evidence>
<evidence type="ECO:0000259" key="3">
    <source>
        <dbReference type="Pfam" id="PF07007"/>
    </source>
</evidence>
<reference evidence="4 5" key="1">
    <citation type="submission" date="2015-12" db="EMBL/GenBank/DDBJ databases">
        <authorList>
            <person name="Shamseldin A."/>
            <person name="Moawad H."/>
            <person name="Abd El-Rahim W.M."/>
            <person name="Sadowsky M.J."/>
        </authorList>
    </citation>
    <scope>NUCLEOTIDE SEQUENCE [LARGE SCALE GENOMIC DNA]</scope>
    <source>
        <strain evidence="4 5">JC234</strain>
    </source>
</reference>
<dbReference type="Gene3D" id="1.20.1270.180">
    <property type="match status" value="1"/>
</dbReference>
<feature type="region of interest" description="Disordered" evidence="1">
    <location>
        <begin position="279"/>
        <end position="298"/>
    </location>
</feature>
<feature type="domain" description="Lysozyme inhibitor LprI-like N-terminal" evidence="3">
    <location>
        <begin position="42"/>
        <end position="136"/>
    </location>
</feature>
<feature type="signal peptide" evidence="2">
    <location>
        <begin position="1"/>
        <end position="30"/>
    </location>
</feature>
<evidence type="ECO:0000256" key="1">
    <source>
        <dbReference type="SAM" id="MobiDB-lite"/>
    </source>
</evidence>
<gene>
    <name evidence="4" type="ORF">AWJ14_18030</name>
</gene>
<dbReference type="RefSeq" id="WP_066179156.1">
    <property type="nucleotide sequence ID" value="NZ_LQZT01000016.1"/>
</dbReference>
<sequence>MTERCARGAKTFGLLTGLAAGLLLVAPAAAQTDMLNEDIALCQSAPENRIGGAAIGECLEAVSDTLDARIEAEIGELSDLWCTDRDQRSMRETQTAWSRMRDEECGLVARSPDNTPSYVNGAACRVLLARQRLTALRFVSTYANPLCPDYRLDDAASRRGVPAPGETVAIDDSRFSWRLAGTAAEPVLEALDSERGTTLSRPLDCTFCDGEDDNCSADGIFVMQEEEASDRPLLFAVCHAGAHSQRLTLFDPKLSGLDPVLEVTGAYYLEWEVANGLRVTPDGDPQKARSWPSYLTGE</sequence>
<evidence type="ECO:0000256" key="2">
    <source>
        <dbReference type="SAM" id="SignalP"/>
    </source>
</evidence>
<dbReference type="OrthoDB" id="7343041at2"/>
<keyword evidence="2" id="KW-0732">Signal</keyword>
<dbReference type="Proteomes" id="UP000094795">
    <property type="component" value="Unassembled WGS sequence"/>
</dbReference>
<dbReference type="STRING" id="1480615.AWJ14_18030"/>
<feature type="chain" id="PRO_5008656382" description="Lysozyme inhibitor LprI-like N-terminal domain-containing protein" evidence="2">
    <location>
        <begin position="31"/>
        <end position="298"/>
    </location>
</feature>
<dbReference type="EMBL" id="LQZT01000016">
    <property type="protein sequence ID" value="OCW57362.1"/>
    <property type="molecule type" value="Genomic_DNA"/>
</dbReference>
<evidence type="ECO:0000313" key="5">
    <source>
        <dbReference type="Proteomes" id="UP000094795"/>
    </source>
</evidence>
<accession>A0A1C1YUY4</accession>